<evidence type="ECO:0000313" key="3">
    <source>
        <dbReference type="Proteomes" id="UP000240481"/>
    </source>
</evidence>
<comment type="caution">
    <text evidence="2">The sequence shown here is derived from an EMBL/GenBank/DDBJ whole genome shotgun (WGS) entry which is preliminary data.</text>
</comment>
<dbReference type="Proteomes" id="UP000240481">
    <property type="component" value="Unassembled WGS sequence"/>
</dbReference>
<protein>
    <submittedName>
        <fullName evidence="2">Uncharacterized protein</fullName>
    </submittedName>
</protein>
<evidence type="ECO:0000256" key="1">
    <source>
        <dbReference type="SAM" id="Phobius"/>
    </source>
</evidence>
<keyword evidence="1" id="KW-0472">Membrane</keyword>
<dbReference type="AlphaFoldDB" id="A0A0J8V9J0"/>
<feature type="transmembrane region" description="Helical" evidence="1">
    <location>
        <begin position="82"/>
        <end position="105"/>
    </location>
</feature>
<dbReference type="PANTHER" id="PTHR28008:SF1">
    <property type="entry name" value="DOMAIN PROTEIN, PUTATIVE (AFU_ORTHOLOGUE AFUA_3G10980)-RELATED"/>
    <property type="match status" value="1"/>
</dbReference>
<sequence length="117" mass="13137">MRKLIFLLYGVLISLLSLTQIELLHLTFAYHDKIEHFAAYSVFTLLAYFCTRNRQWAIVLCIGIIIYGGILEVLQASSTGRIASIADFCANVLGVMGGVLIIRMYRTSAIHANRKLN</sequence>
<gene>
    <name evidence="2" type="ORF">C9I94_17755</name>
</gene>
<name>A0A0J8V9J0_9GAMM</name>
<dbReference type="PANTHER" id="PTHR28008">
    <property type="entry name" value="DOMAIN PROTEIN, PUTATIVE (AFU_ORTHOLOGUE AFUA_3G10980)-RELATED"/>
    <property type="match status" value="1"/>
</dbReference>
<dbReference type="NCBIfam" id="NF037970">
    <property type="entry name" value="vanZ_1"/>
    <property type="match status" value="1"/>
</dbReference>
<feature type="transmembrane region" description="Helical" evidence="1">
    <location>
        <begin position="56"/>
        <end position="76"/>
    </location>
</feature>
<keyword evidence="1" id="KW-1133">Transmembrane helix</keyword>
<accession>A0A0J8V9J0</accession>
<keyword evidence="1" id="KW-0812">Transmembrane</keyword>
<feature type="transmembrane region" description="Helical" evidence="1">
    <location>
        <begin position="29"/>
        <end position="49"/>
    </location>
</feature>
<dbReference type="RefSeq" id="WP_048899384.1">
    <property type="nucleotide sequence ID" value="NZ_AP024853.1"/>
</dbReference>
<dbReference type="OrthoDB" id="9760450at2"/>
<organism evidence="2 3">
    <name type="scientific">Photobacterium swingsii</name>
    <dbReference type="NCBI Taxonomy" id="680026"/>
    <lineage>
        <taxon>Bacteria</taxon>
        <taxon>Pseudomonadati</taxon>
        <taxon>Pseudomonadota</taxon>
        <taxon>Gammaproteobacteria</taxon>
        <taxon>Vibrionales</taxon>
        <taxon>Vibrionaceae</taxon>
        <taxon>Photobacterium</taxon>
    </lineage>
</organism>
<dbReference type="EMBL" id="PYLZ01000010">
    <property type="protein sequence ID" value="PSW23023.1"/>
    <property type="molecule type" value="Genomic_DNA"/>
</dbReference>
<reference evidence="2 3" key="1">
    <citation type="submission" date="2018-01" db="EMBL/GenBank/DDBJ databases">
        <title>Whole genome sequencing of Histamine producing bacteria.</title>
        <authorList>
            <person name="Butler K."/>
        </authorList>
    </citation>
    <scope>NUCLEOTIDE SEQUENCE [LARGE SCALE GENOMIC DNA]</scope>
    <source>
        <strain evidence="2 3">DSM 24669</strain>
    </source>
</reference>
<evidence type="ECO:0000313" key="2">
    <source>
        <dbReference type="EMBL" id="PSW23023.1"/>
    </source>
</evidence>
<keyword evidence="3" id="KW-1185">Reference proteome</keyword>
<proteinExistence type="predicted"/>